<dbReference type="EMBL" id="JAUKUA010000004">
    <property type="protein sequence ID" value="KAK0715592.1"/>
    <property type="molecule type" value="Genomic_DNA"/>
</dbReference>
<sequence length="75" mass="8464">MDIGPLIPMVNNQPNRSLLESLATMNSQIPGPQKRNFSRMLSRSDFEIFCFFETRLSPTAVKDPITADYTMTSPP</sequence>
<reference evidence="1" key="1">
    <citation type="submission" date="2023-06" db="EMBL/GenBank/DDBJ databases">
        <title>Genome-scale phylogeny and comparative genomics of the fungal order Sordariales.</title>
        <authorList>
            <consortium name="Lawrence Berkeley National Laboratory"/>
            <person name="Hensen N."/>
            <person name="Bonometti L."/>
            <person name="Westerberg I."/>
            <person name="Brannstrom I.O."/>
            <person name="Guillou S."/>
            <person name="Cros-Aarteil S."/>
            <person name="Calhoun S."/>
            <person name="Haridas S."/>
            <person name="Kuo A."/>
            <person name="Mondo S."/>
            <person name="Pangilinan J."/>
            <person name="Riley R."/>
            <person name="Labutti K."/>
            <person name="Andreopoulos B."/>
            <person name="Lipzen A."/>
            <person name="Chen C."/>
            <person name="Yanf M."/>
            <person name="Daum C."/>
            <person name="Ng V."/>
            <person name="Clum A."/>
            <person name="Steindorff A."/>
            <person name="Ohm R."/>
            <person name="Martin F."/>
            <person name="Silar P."/>
            <person name="Natvig D."/>
            <person name="Lalanne C."/>
            <person name="Gautier V."/>
            <person name="Ament-Velasquez S.L."/>
            <person name="Kruys A."/>
            <person name="Hutchinson M.I."/>
            <person name="Powell A.J."/>
            <person name="Barry K."/>
            <person name="Miller A.N."/>
            <person name="Grigoriev I.V."/>
            <person name="Debuchy R."/>
            <person name="Gladieux P."/>
            <person name="Thoren M.H."/>
            <person name="Johannesson H."/>
        </authorList>
    </citation>
    <scope>NUCLEOTIDE SEQUENCE</scope>
    <source>
        <strain evidence="1">SMH4607-1</strain>
    </source>
</reference>
<gene>
    <name evidence="1" type="ORF">B0H67DRAFT_581059</name>
</gene>
<name>A0AA40AGX9_9PEZI</name>
<organism evidence="1 2">
    <name type="scientific">Lasiosphaeris hirsuta</name>
    <dbReference type="NCBI Taxonomy" id="260670"/>
    <lineage>
        <taxon>Eukaryota</taxon>
        <taxon>Fungi</taxon>
        <taxon>Dikarya</taxon>
        <taxon>Ascomycota</taxon>
        <taxon>Pezizomycotina</taxon>
        <taxon>Sordariomycetes</taxon>
        <taxon>Sordariomycetidae</taxon>
        <taxon>Sordariales</taxon>
        <taxon>Lasiosphaeriaceae</taxon>
        <taxon>Lasiosphaeris</taxon>
    </lineage>
</organism>
<protein>
    <submittedName>
        <fullName evidence="1">Uncharacterized protein</fullName>
    </submittedName>
</protein>
<proteinExistence type="predicted"/>
<keyword evidence="2" id="KW-1185">Reference proteome</keyword>
<dbReference type="AlphaFoldDB" id="A0AA40AGX9"/>
<evidence type="ECO:0000313" key="2">
    <source>
        <dbReference type="Proteomes" id="UP001172102"/>
    </source>
</evidence>
<evidence type="ECO:0000313" key="1">
    <source>
        <dbReference type="EMBL" id="KAK0715592.1"/>
    </source>
</evidence>
<dbReference type="Proteomes" id="UP001172102">
    <property type="component" value="Unassembled WGS sequence"/>
</dbReference>
<comment type="caution">
    <text evidence="1">The sequence shown here is derived from an EMBL/GenBank/DDBJ whole genome shotgun (WGS) entry which is preliminary data.</text>
</comment>
<accession>A0AA40AGX9</accession>